<reference evidence="3" key="1">
    <citation type="submission" date="2022-07" db="EMBL/GenBank/DDBJ databases">
        <title>Genome Sequence of Physisporinus lineatus.</title>
        <authorList>
            <person name="Buettner E."/>
        </authorList>
    </citation>
    <scope>NUCLEOTIDE SEQUENCE</scope>
    <source>
        <strain evidence="3">VT162</strain>
    </source>
</reference>
<sequence length="592" mass="67102">MSAKTESRQTKRIRRSAAPPPANHAHSPVVGTPDHQRMFIQKQIESHKTAISDLLTRLNTLSNTACLPTELYYEIFLYYLAILRGTPEEPFALLSIMHTCSQWRRIATGLPFLWRRIVITPSRDLTNAALKYSKQCPLIIEVKAFKIYKRIVASLKVALAQMKRVESLHLALPPAAYESISKSLTMPAPMLREVHLDATHTMLSREVAPFSWGKEMKNLQEIYTALPLSTIRSVIQPSVRSLYLDLVHFGWAHPFGLAKDILSFLPNMRSLERLFINTQQAELTSTSKTIPLPRLKFLEVHSPEDFVTRLLSSLQLPTHTLLRLICRSHSPFQTSRSPYAMVFASHAATYPLPYEYDRLLLDLYNASKASNPKQPDHHSAYWAAQSSRPRNFERLEISISSNVLEPRRLCDKLALSTVQVLWLNMVQKLPANASVNPFGSLKSVFREMRDVRTLILEDWPETCVAEALSTSVDSIRELPGNNPRLNDVLFPILETLVLKHPLFGEGLGSGPDNFYRDLVKGLEDRGGHLKPIKSLIIEDPADLKRDHLYNLLIQTWGVTDVMCPGYDEVYSFPYLTTWIMEGLSALDPSVAS</sequence>
<dbReference type="InterPro" id="IPR036047">
    <property type="entry name" value="F-box-like_dom_sf"/>
</dbReference>
<dbReference type="InterPro" id="IPR001810">
    <property type="entry name" value="F-box_dom"/>
</dbReference>
<dbReference type="Gene3D" id="1.20.1280.50">
    <property type="match status" value="1"/>
</dbReference>
<evidence type="ECO:0000313" key="4">
    <source>
        <dbReference type="Proteomes" id="UP001212997"/>
    </source>
</evidence>
<evidence type="ECO:0000313" key="3">
    <source>
        <dbReference type="EMBL" id="KAJ3484213.1"/>
    </source>
</evidence>
<comment type="caution">
    <text evidence="3">The sequence shown here is derived from an EMBL/GenBank/DDBJ whole genome shotgun (WGS) entry which is preliminary data.</text>
</comment>
<proteinExistence type="predicted"/>
<evidence type="ECO:0000259" key="2">
    <source>
        <dbReference type="Pfam" id="PF12937"/>
    </source>
</evidence>
<gene>
    <name evidence="3" type="ORF">NLI96_g5792</name>
</gene>
<feature type="domain" description="F-box" evidence="2">
    <location>
        <begin position="65"/>
        <end position="119"/>
    </location>
</feature>
<feature type="region of interest" description="Disordered" evidence="1">
    <location>
        <begin position="1"/>
        <end position="32"/>
    </location>
</feature>
<organism evidence="3 4">
    <name type="scientific">Meripilus lineatus</name>
    <dbReference type="NCBI Taxonomy" id="2056292"/>
    <lineage>
        <taxon>Eukaryota</taxon>
        <taxon>Fungi</taxon>
        <taxon>Dikarya</taxon>
        <taxon>Basidiomycota</taxon>
        <taxon>Agaricomycotina</taxon>
        <taxon>Agaricomycetes</taxon>
        <taxon>Polyporales</taxon>
        <taxon>Meripilaceae</taxon>
        <taxon>Meripilus</taxon>
    </lineage>
</organism>
<protein>
    <recommendedName>
        <fullName evidence="2">F-box domain-containing protein</fullName>
    </recommendedName>
</protein>
<name>A0AAD5YIQ9_9APHY</name>
<dbReference type="Proteomes" id="UP001212997">
    <property type="component" value="Unassembled WGS sequence"/>
</dbReference>
<dbReference type="Pfam" id="PF12937">
    <property type="entry name" value="F-box-like"/>
    <property type="match status" value="1"/>
</dbReference>
<accession>A0AAD5YIQ9</accession>
<keyword evidence="4" id="KW-1185">Reference proteome</keyword>
<dbReference type="EMBL" id="JANAWD010000197">
    <property type="protein sequence ID" value="KAJ3484213.1"/>
    <property type="molecule type" value="Genomic_DNA"/>
</dbReference>
<dbReference type="AlphaFoldDB" id="A0AAD5YIQ9"/>
<dbReference type="SUPFAM" id="SSF81383">
    <property type="entry name" value="F-box domain"/>
    <property type="match status" value="1"/>
</dbReference>
<evidence type="ECO:0000256" key="1">
    <source>
        <dbReference type="SAM" id="MobiDB-lite"/>
    </source>
</evidence>